<evidence type="ECO:0000256" key="2">
    <source>
        <dbReference type="ARBA" id="ARBA00022448"/>
    </source>
</evidence>
<dbReference type="PANTHER" id="PTHR30290">
    <property type="entry name" value="PERIPLASMIC BINDING COMPONENT OF ABC TRANSPORTER"/>
    <property type="match status" value="1"/>
</dbReference>
<evidence type="ECO:0000259" key="5">
    <source>
        <dbReference type="Pfam" id="PF00496"/>
    </source>
</evidence>
<dbReference type="RefSeq" id="WP_156683271.1">
    <property type="nucleotide sequence ID" value="NZ_CABWIB010000001.1"/>
</dbReference>
<evidence type="ECO:0000256" key="1">
    <source>
        <dbReference type="ARBA" id="ARBA00005695"/>
    </source>
</evidence>
<evidence type="ECO:0000313" key="6">
    <source>
        <dbReference type="EMBL" id="VWL85263.1"/>
    </source>
</evidence>
<proteinExistence type="inferred from homology"/>
<dbReference type="AlphaFoldDB" id="A0A6I8MAQ8"/>
<dbReference type="Gene3D" id="3.40.190.10">
    <property type="entry name" value="Periplasmic binding protein-like II"/>
    <property type="match status" value="2"/>
</dbReference>
<dbReference type="GO" id="GO:1904680">
    <property type="term" value="F:peptide transmembrane transporter activity"/>
    <property type="evidence" value="ECO:0007669"/>
    <property type="project" value="TreeGrafter"/>
</dbReference>
<feature type="domain" description="Solute-binding protein family 5" evidence="5">
    <location>
        <begin position="67"/>
        <end position="287"/>
    </location>
</feature>
<feature type="chain" id="PRO_5026197980" evidence="4">
    <location>
        <begin position="19"/>
        <end position="458"/>
    </location>
</feature>
<accession>A0A6I8MAQ8</accession>
<gene>
    <name evidence="6" type="ORF">OMES3154_00546</name>
</gene>
<dbReference type="PANTHER" id="PTHR30290:SF9">
    <property type="entry name" value="OLIGOPEPTIDE-BINDING PROTEIN APPA"/>
    <property type="match status" value="1"/>
</dbReference>
<keyword evidence="2" id="KW-0813">Transport</keyword>
<dbReference type="SUPFAM" id="SSF53850">
    <property type="entry name" value="Periplasmic binding protein-like II"/>
    <property type="match status" value="1"/>
</dbReference>
<comment type="similarity">
    <text evidence="1">Belongs to the bacterial solute-binding protein 5 family.</text>
</comment>
<dbReference type="Pfam" id="PF00496">
    <property type="entry name" value="SBP_bac_5"/>
    <property type="match status" value="1"/>
</dbReference>
<sequence length="458" mass="52680">MKKLISTLFLFLSLLACGSKTDNQAITTAIKSDIDSMSPYKMHATGTKQIMYNVYEGLLMPDVKGKLKLAIAKDMKISDDMKTYTFEIRDDVYFHNGDKLKLSDVIFSLNKIKELGIEKSFSNIDDISEKDGKLVIKLNKIDASFIYSLIKPIVDEKTYDNIEKTANGTGPYYISEYLRENKLVFTRNDKYYGKKANIKTINMDILTDEDTSILNLLSGKYNFLFEVSTKRVEDLKDKKIVTHPENMLFIMGINNKRFDKDLRAKLVSALDNKDIISKATANYATELKTKKINIEKNALEGKEFNLKIPSNYKIYIISAQVIKEELENYGAKVNIIPQEFATWLKEVYKDRDYDLTIIGLSGKLDKEDTYKRFVSTYAKNFLNFSNKEYDEIIEKASYTVDTEKRDNLYEKAYDVLIDNFAAGFIMDPALTTVMDKNIQGFSEYTIPYVNYSTLKFGE</sequence>
<keyword evidence="3 4" id="KW-0732">Signal</keyword>
<keyword evidence="7" id="KW-1185">Reference proteome</keyword>
<dbReference type="InterPro" id="IPR030678">
    <property type="entry name" value="Peptide/Ni-bd"/>
</dbReference>
<reference evidence="6 7" key="1">
    <citation type="submission" date="2019-10" db="EMBL/GenBank/DDBJ databases">
        <authorList>
            <person name="Blom J."/>
        </authorList>
    </citation>
    <scope>NUCLEOTIDE SEQUENCE [LARGE SCALE GENOMIC DNA]</scope>
    <source>
        <strain evidence="6 7">ES3154-GLU</strain>
    </source>
</reference>
<dbReference type="EMBL" id="CABWIB010000001">
    <property type="protein sequence ID" value="VWL85263.1"/>
    <property type="molecule type" value="Genomic_DNA"/>
</dbReference>
<evidence type="ECO:0000313" key="7">
    <source>
        <dbReference type="Proteomes" id="UP000419017"/>
    </source>
</evidence>
<protein>
    <submittedName>
        <fullName evidence="6">Family 5 extracellular solute-binding protein</fullName>
    </submittedName>
</protein>
<feature type="signal peptide" evidence="4">
    <location>
        <begin position="1"/>
        <end position="18"/>
    </location>
</feature>
<dbReference type="PIRSF" id="PIRSF002741">
    <property type="entry name" value="MppA"/>
    <property type="match status" value="1"/>
</dbReference>
<dbReference type="GO" id="GO:0042597">
    <property type="term" value="C:periplasmic space"/>
    <property type="evidence" value="ECO:0007669"/>
    <property type="project" value="UniProtKB-ARBA"/>
</dbReference>
<dbReference type="InterPro" id="IPR039424">
    <property type="entry name" value="SBP_5"/>
</dbReference>
<dbReference type="InterPro" id="IPR000914">
    <property type="entry name" value="SBP_5_dom"/>
</dbReference>
<evidence type="ECO:0000256" key="3">
    <source>
        <dbReference type="ARBA" id="ARBA00022729"/>
    </source>
</evidence>
<name>A0A6I8MAQ8_9FUSO</name>
<dbReference type="Proteomes" id="UP000419017">
    <property type="component" value="Unassembled WGS sequence"/>
</dbReference>
<dbReference type="PROSITE" id="PS51257">
    <property type="entry name" value="PROKAR_LIPOPROTEIN"/>
    <property type="match status" value="1"/>
</dbReference>
<organism evidence="6 7">
    <name type="scientific">Oceanivirga miroungae</name>
    <dbReference type="NCBI Taxonomy" id="1130046"/>
    <lineage>
        <taxon>Bacteria</taxon>
        <taxon>Fusobacteriati</taxon>
        <taxon>Fusobacteriota</taxon>
        <taxon>Fusobacteriia</taxon>
        <taxon>Fusobacteriales</taxon>
        <taxon>Leptotrichiaceae</taxon>
        <taxon>Oceanivirga</taxon>
    </lineage>
</organism>
<evidence type="ECO:0000256" key="4">
    <source>
        <dbReference type="SAM" id="SignalP"/>
    </source>
</evidence>
<dbReference type="GO" id="GO:0015833">
    <property type="term" value="P:peptide transport"/>
    <property type="evidence" value="ECO:0007669"/>
    <property type="project" value="TreeGrafter"/>
</dbReference>
<dbReference type="GO" id="GO:0043190">
    <property type="term" value="C:ATP-binding cassette (ABC) transporter complex"/>
    <property type="evidence" value="ECO:0007669"/>
    <property type="project" value="InterPro"/>
</dbReference>
<dbReference type="Gene3D" id="3.10.105.10">
    <property type="entry name" value="Dipeptide-binding Protein, Domain 3"/>
    <property type="match status" value="1"/>
</dbReference>